<dbReference type="Proteomes" id="UP000242146">
    <property type="component" value="Unassembled WGS sequence"/>
</dbReference>
<accession>A0A1X2G674</accession>
<organism evidence="1 2">
    <name type="scientific">Hesseltinella vesiculosa</name>
    <dbReference type="NCBI Taxonomy" id="101127"/>
    <lineage>
        <taxon>Eukaryota</taxon>
        <taxon>Fungi</taxon>
        <taxon>Fungi incertae sedis</taxon>
        <taxon>Mucoromycota</taxon>
        <taxon>Mucoromycotina</taxon>
        <taxon>Mucoromycetes</taxon>
        <taxon>Mucorales</taxon>
        <taxon>Cunninghamellaceae</taxon>
        <taxon>Hesseltinella</taxon>
    </lineage>
</organism>
<evidence type="ECO:0000313" key="1">
    <source>
        <dbReference type="EMBL" id="ORX46087.1"/>
    </source>
</evidence>
<gene>
    <name evidence="1" type="ORF">DM01DRAFT_1377819</name>
</gene>
<evidence type="ECO:0000313" key="2">
    <source>
        <dbReference type="Proteomes" id="UP000242146"/>
    </source>
</evidence>
<reference evidence="1 2" key="1">
    <citation type="submission" date="2016-07" db="EMBL/GenBank/DDBJ databases">
        <title>Pervasive Adenine N6-methylation of Active Genes in Fungi.</title>
        <authorList>
            <consortium name="DOE Joint Genome Institute"/>
            <person name="Mondo S.J."/>
            <person name="Dannebaum R.O."/>
            <person name="Kuo R.C."/>
            <person name="Labutti K."/>
            <person name="Haridas S."/>
            <person name="Kuo A."/>
            <person name="Salamov A."/>
            <person name="Ahrendt S.R."/>
            <person name="Lipzen A."/>
            <person name="Sullivan W."/>
            <person name="Andreopoulos W.B."/>
            <person name="Clum A."/>
            <person name="Lindquist E."/>
            <person name="Daum C."/>
            <person name="Ramamoorthy G.K."/>
            <person name="Gryganskyi A."/>
            <person name="Culley D."/>
            <person name="Magnuson J.K."/>
            <person name="James T.Y."/>
            <person name="O'Malley M.A."/>
            <person name="Stajich J.E."/>
            <person name="Spatafora J.W."/>
            <person name="Visel A."/>
            <person name="Grigoriev I.V."/>
        </authorList>
    </citation>
    <scope>NUCLEOTIDE SEQUENCE [LARGE SCALE GENOMIC DNA]</scope>
    <source>
        <strain evidence="1 2">NRRL 3301</strain>
    </source>
</reference>
<dbReference type="EMBL" id="MCGT01000039">
    <property type="protein sequence ID" value="ORX46087.1"/>
    <property type="molecule type" value="Genomic_DNA"/>
</dbReference>
<name>A0A1X2G674_9FUNG</name>
<dbReference type="AlphaFoldDB" id="A0A1X2G674"/>
<comment type="caution">
    <text evidence="1">The sequence shown here is derived from an EMBL/GenBank/DDBJ whole genome shotgun (WGS) entry which is preliminary data.</text>
</comment>
<keyword evidence="2" id="KW-1185">Reference proteome</keyword>
<protein>
    <submittedName>
        <fullName evidence="1">Uncharacterized protein</fullName>
    </submittedName>
</protein>
<proteinExistence type="predicted"/>
<sequence>MASDLLSKNSLTSTEVSTLILSVSGIVNFIDKSMVSVFQNKFPQEIWNNVMEEHNSMSLDKFAGLDAPSCAIACVPQRFSGVVDASPVA</sequence>